<dbReference type="EMBL" id="LT629690">
    <property type="protein sequence ID" value="SDF52856.1"/>
    <property type="molecule type" value="Genomic_DNA"/>
</dbReference>
<dbReference type="RefSeq" id="WP_083345536.1">
    <property type="nucleotide sequence ID" value="NZ_LT629690.1"/>
</dbReference>
<accession>A0A1G7LU08</accession>
<keyword evidence="2" id="KW-1185">Reference proteome</keyword>
<dbReference type="AlphaFoldDB" id="A0A1G7LU08"/>
<dbReference type="Proteomes" id="UP000182427">
    <property type="component" value="Chromosome I"/>
</dbReference>
<name>A0A1G7LU08_9BACT</name>
<gene>
    <name evidence="1" type="ORF">SAMN05444167_2625</name>
</gene>
<evidence type="ECO:0000313" key="2">
    <source>
        <dbReference type="Proteomes" id="UP000182427"/>
    </source>
</evidence>
<organism evidence="1 2">
    <name type="scientific">Terriglobus roseus</name>
    <dbReference type="NCBI Taxonomy" id="392734"/>
    <lineage>
        <taxon>Bacteria</taxon>
        <taxon>Pseudomonadati</taxon>
        <taxon>Acidobacteriota</taxon>
        <taxon>Terriglobia</taxon>
        <taxon>Terriglobales</taxon>
        <taxon>Acidobacteriaceae</taxon>
        <taxon>Terriglobus</taxon>
    </lineage>
</organism>
<reference evidence="1 2" key="1">
    <citation type="submission" date="2016-10" db="EMBL/GenBank/DDBJ databases">
        <authorList>
            <person name="de Groot N.N."/>
        </authorList>
    </citation>
    <scope>NUCLEOTIDE SEQUENCE [LARGE SCALE GENOMIC DNA]</scope>
    <source>
        <strain evidence="1 2">GAS232</strain>
    </source>
</reference>
<protein>
    <submittedName>
        <fullName evidence="1">Uncharacterized protein</fullName>
    </submittedName>
</protein>
<sequence>MSTTAAMEMRMESQVASNAVSTDTVICLGPWYADAPVDHLQPLLDVLREALGDRATSTLIAYPVSDPEAASWHQDGLSLQPYSSIASMHTLTVQTAAAYLSLYEVIRAHDASCGMLLGAEAHSLSPAAIRGLLDAVLTEQADVALPRYSIGQHDGLINAAILHPLTRALFGVRNAFPMALDLALSTRAAERMAAAAQQQTAAGQPDGLLWPTVEAAAAGFSVADVSAGVREIPHPSTADLATILGTLTASLFAEIETKASYWQRTRPPAVMHSINSVPDVNLPAPPVSPEETSELIESFRIGYGNLHELWSLVLPPQTLLGLKHLSRLPAESFTMPDTLWVRIVYDFVLAHRLRTINRGHLLGALTPLYLAWVASHIQANSNAENPPEATARAFEADKPYLVSRWRWPDRFNP</sequence>
<proteinExistence type="predicted"/>
<evidence type="ECO:0000313" key="1">
    <source>
        <dbReference type="EMBL" id="SDF52856.1"/>
    </source>
</evidence>
<dbReference type="OrthoDB" id="9759709at2"/>